<dbReference type="GeneID" id="19184199"/>
<dbReference type="VEuPathDB" id="FungiDB:A1O7_09637"/>
<dbReference type="Proteomes" id="UP000019473">
    <property type="component" value="Unassembled WGS sequence"/>
</dbReference>
<dbReference type="OrthoDB" id="10442425at2759"/>
<gene>
    <name evidence="2" type="ORF">A1O7_09637</name>
</gene>
<evidence type="ECO:0000313" key="3">
    <source>
        <dbReference type="Proteomes" id="UP000019473"/>
    </source>
</evidence>
<sequence length="114" mass="11872">MAQGGDGVYALVRTTYPDCHGAPCVDEMRAKLTGPTGLHFEMTDEGLCPIHRPIVEKAQSEARTQKTEPEQESGSGSDSKQDGTGTGAGASASADPMSLEGLNISTEAMTGEKE</sequence>
<proteinExistence type="predicted"/>
<dbReference type="EMBL" id="AMGW01000007">
    <property type="protein sequence ID" value="EXJ54299.1"/>
    <property type="molecule type" value="Genomic_DNA"/>
</dbReference>
<evidence type="ECO:0000313" key="2">
    <source>
        <dbReference type="EMBL" id="EXJ54299.1"/>
    </source>
</evidence>
<feature type="region of interest" description="Disordered" evidence="1">
    <location>
        <begin position="51"/>
        <end position="114"/>
    </location>
</feature>
<dbReference type="HOGENOM" id="CLU_2158101_0_0_1"/>
<accession>W9W6X5</accession>
<dbReference type="AlphaFoldDB" id="W9W6X5"/>
<reference evidence="2 3" key="1">
    <citation type="submission" date="2013-03" db="EMBL/GenBank/DDBJ databases">
        <title>The Genome Sequence of Cladophialophora yegresii CBS 114405.</title>
        <authorList>
            <consortium name="The Broad Institute Genomics Platform"/>
            <person name="Cuomo C."/>
            <person name="de Hoog S."/>
            <person name="Gorbushina A."/>
            <person name="Walker B."/>
            <person name="Young S.K."/>
            <person name="Zeng Q."/>
            <person name="Gargeya S."/>
            <person name="Fitzgerald M."/>
            <person name="Haas B."/>
            <person name="Abouelleil A."/>
            <person name="Allen A.W."/>
            <person name="Alvarado L."/>
            <person name="Arachchi H.M."/>
            <person name="Berlin A.M."/>
            <person name="Chapman S.B."/>
            <person name="Gainer-Dewar J."/>
            <person name="Goldberg J."/>
            <person name="Griggs A."/>
            <person name="Gujja S."/>
            <person name="Hansen M."/>
            <person name="Howarth C."/>
            <person name="Imamovic A."/>
            <person name="Ireland A."/>
            <person name="Larimer J."/>
            <person name="McCowan C."/>
            <person name="Murphy C."/>
            <person name="Pearson M."/>
            <person name="Poon T.W."/>
            <person name="Priest M."/>
            <person name="Roberts A."/>
            <person name="Saif S."/>
            <person name="Shea T."/>
            <person name="Sisk P."/>
            <person name="Sykes S."/>
            <person name="Wortman J."/>
            <person name="Nusbaum C."/>
            <person name="Birren B."/>
        </authorList>
    </citation>
    <scope>NUCLEOTIDE SEQUENCE [LARGE SCALE GENOMIC DNA]</scope>
    <source>
        <strain evidence="2 3">CBS 114405</strain>
    </source>
</reference>
<dbReference type="RefSeq" id="XP_007761814.1">
    <property type="nucleotide sequence ID" value="XM_007763624.1"/>
</dbReference>
<organism evidence="2 3">
    <name type="scientific">Cladophialophora yegresii CBS 114405</name>
    <dbReference type="NCBI Taxonomy" id="1182544"/>
    <lineage>
        <taxon>Eukaryota</taxon>
        <taxon>Fungi</taxon>
        <taxon>Dikarya</taxon>
        <taxon>Ascomycota</taxon>
        <taxon>Pezizomycotina</taxon>
        <taxon>Eurotiomycetes</taxon>
        <taxon>Chaetothyriomycetidae</taxon>
        <taxon>Chaetothyriales</taxon>
        <taxon>Herpotrichiellaceae</taxon>
        <taxon>Cladophialophora</taxon>
    </lineage>
</organism>
<comment type="caution">
    <text evidence="2">The sequence shown here is derived from an EMBL/GenBank/DDBJ whole genome shotgun (WGS) entry which is preliminary data.</text>
</comment>
<feature type="compositionally biased region" description="Basic and acidic residues" evidence="1">
    <location>
        <begin position="53"/>
        <end position="69"/>
    </location>
</feature>
<evidence type="ECO:0000256" key="1">
    <source>
        <dbReference type="SAM" id="MobiDB-lite"/>
    </source>
</evidence>
<keyword evidence="3" id="KW-1185">Reference proteome</keyword>
<name>W9W6X5_9EURO</name>
<protein>
    <submittedName>
        <fullName evidence="2">Uncharacterized protein</fullName>
    </submittedName>
</protein>